<dbReference type="Pfam" id="PF07019">
    <property type="entry name" value="EMC6"/>
    <property type="match status" value="1"/>
</dbReference>
<evidence type="ECO:0000256" key="1">
    <source>
        <dbReference type="ARBA" id="ARBA00004477"/>
    </source>
</evidence>
<evidence type="ECO:0000256" key="7">
    <source>
        <dbReference type="ARBA" id="ARBA00023136"/>
    </source>
</evidence>
<accession>A0A0N4Z3K7</accession>
<dbReference type="PANTHER" id="PTHR20994">
    <property type="entry name" value="ER MEMBRANE PROTEIN COMPLEX SUBUNIT 6"/>
    <property type="match status" value="1"/>
</dbReference>
<evidence type="ECO:0000256" key="6">
    <source>
        <dbReference type="ARBA" id="ARBA00022989"/>
    </source>
</evidence>
<keyword evidence="4 9" id="KW-0812">Transmembrane</keyword>
<organism evidence="10 11">
    <name type="scientific">Parastrongyloides trichosuri</name>
    <name type="common">Possum-specific nematode worm</name>
    <dbReference type="NCBI Taxonomy" id="131310"/>
    <lineage>
        <taxon>Eukaryota</taxon>
        <taxon>Metazoa</taxon>
        <taxon>Ecdysozoa</taxon>
        <taxon>Nematoda</taxon>
        <taxon>Chromadorea</taxon>
        <taxon>Rhabditida</taxon>
        <taxon>Tylenchina</taxon>
        <taxon>Panagrolaimomorpha</taxon>
        <taxon>Strongyloidoidea</taxon>
        <taxon>Strongyloididae</taxon>
        <taxon>Parastrongyloides</taxon>
    </lineage>
</organism>
<dbReference type="GO" id="GO:0072546">
    <property type="term" value="C:EMC complex"/>
    <property type="evidence" value="ECO:0007669"/>
    <property type="project" value="InterPro"/>
</dbReference>
<evidence type="ECO:0000313" key="11">
    <source>
        <dbReference type="WBParaSite" id="PTRK_0000150000.1"/>
    </source>
</evidence>
<dbReference type="InterPro" id="IPR029008">
    <property type="entry name" value="EMC6-like"/>
</dbReference>
<evidence type="ECO:0000256" key="3">
    <source>
        <dbReference type="ARBA" id="ARBA00020827"/>
    </source>
</evidence>
<dbReference type="GO" id="GO:0000045">
    <property type="term" value="P:autophagosome assembly"/>
    <property type="evidence" value="ECO:0007669"/>
    <property type="project" value="TreeGrafter"/>
</dbReference>
<feature type="transmembrane region" description="Helical" evidence="9">
    <location>
        <begin position="42"/>
        <end position="75"/>
    </location>
</feature>
<dbReference type="WBParaSite" id="PTRK_0000150000.1">
    <property type="protein sequence ID" value="PTRK_0000150000.1"/>
    <property type="gene ID" value="PTRK_0000150000"/>
</dbReference>
<evidence type="ECO:0000256" key="4">
    <source>
        <dbReference type="ARBA" id="ARBA00022692"/>
    </source>
</evidence>
<dbReference type="PANTHER" id="PTHR20994:SF0">
    <property type="entry name" value="ER MEMBRANE PROTEIN COMPLEX SUBUNIT 6"/>
    <property type="match status" value="1"/>
</dbReference>
<evidence type="ECO:0000256" key="8">
    <source>
        <dbReference type="ARBA" id="ARBA00031072"/>
    </source>
</evidence>
<dbReference type="GO" id="GO:0034975">
    <property type="term" value="P:protein folding in endoplasmic reticulum"/>
    <property type="evidence" value="ECO:0007669"/>
    <property type="project" value="TreeGrafter"/>
</dbReference>
<keyword evidence="10" id="KW-1185">Reference proteome</keyword>
<dbReference type="InterPro" id="IPR008504">
    <property type="entry name" value="Emc6"/>
</dbReference>
<reference evidence="11" key="1">
    <citation type="submission" date="2017-02" db="UniProtKB">
        <authorList>
            <consortium name="WormBaseParasite"/>
        </authorList>
    </citation>
    <scope>IDENTIFICATION</scope>
</reference>
<feature type="transmembrane region" description="Helical" evidence="9">
    <location>
        <begin position="96"/>
        <end position="114"/>
    </location>
</feature>
<evidence type="ECO:0000256" key="2">
    <source>
        <dbReference type="ARBA" id="ARBA00009436"/>
    </source>
</evidence>
<dbReference type="Proteomes" id="UP000038045">
    <property type="component" value="Unplaced"/>
</dbReference>
<keyword evidence="5" id="KW-0256">Endoplasmic reticulum</keyword>
<proteinExistence type="inferred from homology"/>
<comment type="similarity">
    <text evidence="2">Belongs to the EMC6 family.</text>
</comment>
<name>A0A0N4Z3K7_PARTI</name>
<evidence type="ECO:0000256" key="5">
    <source>
        <dbReference type="ARBA" id="ARBA00022824"/>
    </source>
</evidence>
<dbReference type="AlphaFoldDB" id="A0A0N4Z3K7"/>
<keyword evidence="7 9" id="KW-0472">Membrane</keyword>
<comment type="subcellular location">
    <subcellularLocation>
        <location evidence="1">Endoplasmic reticulum membrane</location>
        <topology evidence="1">Multi-pass membrane protein</topology>
    </subcellularLocation>
</comment>
<dbReference type="STRING" id="131310.A0A0N4Z3K7"/>
<evidence type="ECO:0000313" key="10">
    <source>
        <dbReference type="Proteomes" id="UP000038045"/>
    </source>
</evidence>
<sequence>MSSKVNKIIDEKKSKKDKVLINGIAVRNNVQVLEYSRTLQSLLAGLAAGIIGLQSFGGVAFYFLTLFIQSGLWLVKADFKVQQYFLQSHQLITHSLVGGFFTYILAWVFFYGLVHVF</sequence>
<protein>
    <recommendedName>
        <fullName evidence="3">ER membrane protein complex subunit 6</fullName>
    </recommendedName>
    <alternativeName>
        <fullName evidence="8">Transmembrane protein 93</fullName>
    </alternativeName>
</protein>
<evidence type="ECO:0000256" key="9">
    <source>
        <dbReference type="SAM" id="Phobius"/>
    </source>
</evidence>
<keyword evidence="6 9" id="KW-1133">Transmembrane helix</keyword>